<dbReference type="AlphaFoldDB" id="A0A0A9HXT3"/>
<name>A0A0A9HXT3_ARUDO</name>
<protein>
    <submittedName>
        <fullName evidence="1">Uncharacterized protein</fullName>
    </submittedName>
</protein>
<reference evidence="1" key="1">
    <citation type="submission" date="2014-09" db="EMBL/GenBank/DDBJ databases">
        <authorList>
            <person name="Magalhaes I.L.F."/>
            <person name="Oliveira U."/>
            <person name="Santos F.R."/>
            <person name="Vidigal T.H.D.A."/>
            <person name="Brescovit A.D."/>
            <person name="Santos A.J."/>
        </authorList>
    </citation>
    <scope>NUCLEOTIDE SEQUENCE</scope>
    <source>
        <tissue evidence="1">Shoot tissue taken approximately 20 cm above the soil surface</tissue>
    </source>
</reference>
<reference evidence="1" key="2">
    <citation type="journal article" date="2015" name="Data Brief">
        <title>Shoot transcriptome of the giant reed, Arundo donax.</title>
        <authorList>
            <person name="Barrero R.A."/>
            <person name="Guerrero F.D."/>
            <person name="Moolhuijzen P."/>
            <person name="Goolsby J.A."/>
            <person name="Tidwell J."/>
            <person name="Bellgard S.E."/>
            <person name="Bellgard M.I."/>
        </authorList>
    </citation>
    <scope>NUCLEOTIDE SEQUENCE</scope>
    <source>
        <tissue evidence="1">Shoot tissue taken approximately 20 cm above the soil surface</tissue>
    </source>
</reference>
<organism evidence="1">
    <name type="scientific">Arundo donax</name>
    <name type="common">Giant reed</name>
    <name type="synonym">Donax arundinaceus</name>
    <dbReference type="NCBI Taxonomy" id="35708"/>
    <lineage>
        <taxon>Eukaryota</taxon>
        <taxon>Viridiplantae</taxon>
        <taxon>Streptophyta</taxon>
        <taxon>Embryophyta</taxon>
        <taxon>Tracheophyta</taxon>
        <taxon>Spermatophyta</taxon>
        <taxon>Magnoliopsida</taxon>
        <taxon>Liliopsida</taxon>
        <taxon>Poales</taxon>
        <taxon>Poaceae</taxon>
        <taxon>PACMAD clade</taxon>
        <taxon>Arundinoideae</taxon>
        <taxon>Arundineae</taxon>
        <taxon>Arundo</taxon>
    </lineage>
</organism>
<evidence type="ECO:0000313" key="1">
    <source>
        <dbReference type="EMBL" id="JAE37728.1"/>
    </source>
</evidence>
<dbReference type="EMBL" id="GBRH01160168">
    <property type="protein sequence ID" value="JAE37728.1"/>
    <property type="molecule type" value="Transcribed_RNA"/>
</dbReference>
<proteinExistence type="predicted"/>
<accession>A0A0A9HXT3</accession>
<sequence>MRSSPRSTSGAGFPRADTRASLIGGRPLFWRLLVWFVDQNRVFLGSRRCDSGGFTGKF</sequence>